<keyword evidence="2" id="KW-1185">Reference proteome</keyword>
<dbReference type="Proteomes" id="UP000762676">
    <property type="component" value="Unassembled WGS sequence"/>
</dbReference>
<organism evidence="1 2">
    <name type="scientific">Elysia marginata</name>
    <dbReference type="NCBI Taxonomy" id="1093978"/>
    <lineage>
        <taxon>Eukaryota</taxon>
        <taxon>Metazoa</taxon>
        <taxon>Spiralia</taxon>
        <taxon>Lophotrochozoa</taxon>
        <taxon>Mollusca</taxon>
        <taxon>Gastropoda</taxon>
        <taxon>Heterobranchia</taxon>
        <taxon>Euthyneura</taxon>
        <taxon>Panpulmonata</taxon>
        <taxon>Sacoglossa</taxon>
        <taxon>Placobranchoidea</taxon>
        <taxon>Plakobranchidae</taxon>
        <taxon>Elysia</taxon>
    </lineage>
</organism>
<reference evidence="1 2" key="1">
    <citation type="journal article" date="2021" name="Elife">
        <title>Chloroplast acquisition without the gene transfer in kleptoplastic sea slugs, Plakobranchus ocellatus.</title>
        <authorList>
            <person name="Maeda T."/>
            <person name="Takahashi S."/>
            <person name="Yoshida T."/>
            <person name="Shimamura S."/>
            <person name="Takaki Y."/>
            <person name="Nagai Y."/>
            <person name="Toyoda A."/>
            <person name="Suzuki Y."/>
            <person name="Arimoto A."/>
            <person name="Ishii H."/>
            <person name="Satoh N."/>
            <person name="Nishiyama T."/>
            <person name="Hasebe M."/>
            <person name="Maruyama T."/>
            <person name="Minagawa J."/>
            <person name="Obokata J."/>
            <person name="Shigenobu S."/>
        </authorList>
    </citation>
    <scope>NUCLEOTIDE SEQUENCE [LARGE SCALE GENOMIC DNA]</scope>
</reference>
<protein>
    <submittedName>
        <fullName evidence="1">Uncharacterized protein</fullName>
    </submittedName>
</protein>
<dbReference type="EMBL" id="BMAT01001897">
    <property type="protein sequence ID" value="GFR95021.1"/>
    <property type="molecule type" value="Genomic_DNA"/>
</dbReference>
<evidence type="ECO:0000313" key="1">
    <source>
        <dbReference type="EMBL" id="GFR95021.1"/>
    </source>
</evidence>
<sequence>MGRKIKVLFVLIFVSHPFLLGQLLGPLLGLAYRLMTKKMLLFRSVGADEDCTTTEGVEKSETMEKKKKDDKMLVNTSNGAAEVNKCTVIRFKDYRQ</sequence>
<name>A0AAV4HB64_9GAST</name>
<dbReference type="AlphaFoldDB" id="A0AAV4HB64"/>
<proteinExistence type="predicted"/>
<evidence type="ECO:0000313" key="2">
    <source>
        <dbReference type="Proteomes" id="UP000762676"/>
    </source>
</evidence>
<gene>
    <name evidence="1" type="ORF">ElyMa_000933800</name>
</gene>
<accession>A0AAV4HB64</accession>
<comment type="caution">
    <text evidence="1">The sequence shown here is derived from an EMBL/GenBank/DDBJ whole genome shotgun (WGS) entry which is preliminary data.</text>
</comment>